<dbReference type="STRING" id="1391654.AKJ09_08631"/>
<protein>
    <submittedName>
        <fullName evidence="2">Uncharacterized protein</fullName>
    </submittedName>
</protein>
<keyword evidence="1" id="KW-1133">Transmembrane helix</keyword>
<dbReference type="Proteomes" id="UP000064967">
    <property type="component" value="Chromosome"/>
</dbReference>
<sequence>MTAAAALGIDRGLFGKVVGWTLGMMLGSVWSFAFCLVLIVVDLALLTVKVRTLPAGRRGWLSALASPLMVFGIYTIAPPYTFYPHGPWAVVGAVIAPMVLVALVVRVFAGQKPPR</sequence>
<accession>A0A0K1Q8A1</accession>
<organism evidence="2 3">
    <name type="scientific">Labilithrix luteola</name>
    <dbReference type="NCBI Taxonomy" id="1391654"/>
    <lineage>
        <taxon>Bacteria</taxon>
        <taxon>Pseudomonadati</taxon>
        <taxon>Myxococcota</taxon>
        <taxon>Polyangia</taxon>
        <taxon>Polyangiales</taxon>
        <taxon>Labilitrichaceae</taxon>
        <taxon>Labilithrix</taxon>
    </lineage>
</organism>
<evidence type="ECO:0000313" key="2">
    <source>
        <dbReference type="EMBL" id="AKV01968.1"/>
    </source>
</evidence>
<gene>
    <name evidence="2" type="ORF">AKJ09_08631</name>
</gene>
<feature type="transmembrane region" description="Helical" evidence="1">
    <location>
        <begin position="88"/>
        <end position="109"/>
    </location>
</feature>
<dbReference type="AlphaFoldDB" id="A0A0K1Q8A1"/>
<name>A0A0K1Q8A1_9BACT</name>
<dbReference type="EMBL" id="CP012333">
    <property type="protein sequence ID" value="AKV01968.1"/>
    <property type="molecule type" value="Genomic_DNA"/>
</dbReference>
<feature type="transmembrane region" description="Helical" evidence="1">
    <location>
        <begin position="29"/>
        <end position="48"/>
    </location>
</feature>
<feature type="transmembrane region" description="Helical" evidence="1">
    <location>
        <begin position="60"/>
        <end position="82"/>
    </location>
</feature>
<keyword evidence="1" id="KW-0812">Transmembrane</keyword>
<keyword evidence="3" id="KW-1185">Reference proteome</keyword>
<reference evidence="2 3" key="1">
    <citation type="submission" date="2015-08" db="EMBL/GenBank/DDBJ databases">
        <authorList>
            <person name="Babu N.S."/>
            <person name="Beckwith C.J."/>
            <person name="Beseler K.G."/>
            <person name="Brison A."/>
            <person name="Carone J.V."/>
            <person name="Caskin T.P."/>
            <person name="Diamond M."/>
            <person name="Durham M.E."/>
            <person name="Foxe J.M."/>
            <person name="Go M."/>
            <person name="Henderson B.A."/>
            <person name="Jones I.B."/>
            <person name="McGettigan J.A."/>
            <person name="Micheletti S.J."/>
            <person name="Nasrallah M.E."/>
            <person name="Ortiz D."/>
            <person name="Piller C.R."/>
            <person name="Privatt S.R."/>
            <person name="Schneider S.L."/>
            <person name="Sharp S."/>
            <person name="Smith T.C."/>
            <person name="Stanton J.D."/>
            <person name="Ullery H.E."/>
            <person name="Wilson R.J."/>
            <person name="Serrano M.G."/>
            <person name="Buck G."/>
            <person name="Lee V."/>
            <person name="Wang Y."/>
            <person name="Carvalho R."/>
            <person name="Voegtly L."/>
            <person name="Shi R."/>
            <person name="Duckworth R."/>
            <person name="Johnson A."/>
            <person name="Loviza R."/>
            <person name="Walstead R."/>
            <person name="Shah Z."/>
            <person name="Kiflezghi M."/>
            <person name="Wade K."/>
            <person name="Ball S.L."/>
            <person name="Bradley K.W."/>
            <person name="Asai D.J."/>
            <person name="Bowman C.A."/>
            <person name="Russell D.A."/>
            <person name="Pope W.H."/>
            <person name="Jacobs-Sera D."/>
            <person name="Hendrix R.W."/>
            <person name="Hatfull G.F."/>
        </authorList>
    </citation>
    <scope>NUCLEOTIDE SEQUENCE [LARGE SCALE GENOMIC DNA]</scope>
    <source>
        <strain evidence="2 3">DSM 27648</strain>
    </source>
</reference>
<evidence type="ECO:0000313" key="3">
    <source>
        <dbReference type="Proteomes" id="UP000064967"/>
    </source>
</evidence>
<proteinExistence type="predicted"/>
<keyword evidence="1" id="KW-0472">Membrane</keyword>
<dbReference type="KEGG" id="llu:AKJ09_08631"/>
<evidence type="ECO:0000256" key="1">
    <source>
        <dbReference type="SAM" id="Phobius"/>
    </source>
</evidence>